<dbReference type="InterPro" id="IPR000073">
    <property type="entry name" value="AB_hydrolase_1"/>
</dbReference>
<feature type="domain" description="AB hydrolase-1" evidence="2">
    <location>
        <begin position="59"/>
        <end position="395"/>
    </location>
</feature>
<evidence type="ECO:0000259" key="2">
    <source>
        <dbReference type="Pfam" id="PF12697"/>
    </source>
</evidence>
<dbReference type="EMBL" id="ML977145">
    <property type="protein sequence ID" value="KAF1989385.1"/>
    <property type="molecule type" value="Genomic_DNA"/>
</dbReference>
<reference evidence="3" key="1">
    <citation type="journal article" date="2020" name="Stud. Mycol.">
        <title>101 Dothideomycetes genomes: a test case for predicting lifestyles and emergence of pathogens.</title>
        <authorList>
            <person name="Haridas S."/>
            <person name="Albert R."/>
            <person name="Binder M."/>
            <person name="Bloem J."/>
            <person name="Labutti K."/>
            <person name="Salamov A."/>
            <person name="Andreopoulos B."/>
            <person name="Baker S."/>
            <person name="Barry K."/>
            <person name="Bills G."/>
            <person name="Bluhm B."/>
            <person name="Cannon C."/>
            <person name="Castanera R."/>
            <person name="Culley D."/>
            <person name="Daum C."/>
            <person name="Ezra D."/>
            <person name="Gonzalez J."/>
            <person name="Henrissat B."/>
            <person name="Kuo A."/>
            <person name="Liang C."/>
            <person name="Lipzen A."/>
            <person name="Lutzoni F."/>
            <person name="Magnuson J."/>
            <person name="Mondo S."/>
            <person name="Nolan M."/>
            <person name="Ohm R."/>
            <person name="Pangilinan J."/>
            <person name="Park H.-J."/>
            <person name="Ramirez L."/>
            <person name="Alfaro M."/>
            <person name="Sun H."/>
            <person name="Tritt A."/>
            <person name="Yoshinaga Y."/>
            <person name="Zwiers L.-H."/>
            <person name="Turgeon B."/>
            <person name="Goodwin S."/>
            <person name="Spatafora J."/>
            <person name="Crous P."/>
            <person name="Grigoriev I."/>
        </authorList>
    </citation>
    <scope>NUCLEOTIDE SEQUENCE</scope>
    <source>
        <strain evidence="3">CBS 113979</strain>
    </source>
</reference>
<accession>A0A6G1H8A4</accession>
<dbReference type="GO" id="GO:0016787">
    <property type="term" value="F:hydrolase activity"/>
    <property type="evidence" value="ECO:0007669"/>
    <property type="project" value="UniProtKB-KW"/>
</dbReference>
<dbReference type="InterPro" id="IPR029058">
    <property type="entry name" value="AB_hydrolase_fold"/>
</dbReference>
<dbReference type="OrthoDB" id="94039at2759"/>
<dbReference type="SUPFAM" id="SSF53474">
    <property type="entry name" value="alpha/beta-Hydrolases"/>
    <property type="match status" value="1"/>
</dbReference>
<sequence length="454" mass="51119">MSAALFRLNEHVLPCNHIREYYRATANEQEDVFHLAIKQYTPLDNLQPKNGDITIIGAHANGFPKELYEPLWDELLKRSKKEGFTIRSIWIADVAHQGQSSELNESKLGNDPNWFDHSRDLLHMINHFRAQMPLPLIGLGHSMGGCQLVNLSLMHPRLFTTLILVDPVIQSRVSPKGNFAPAFASARRRDRWPSRSAAKTAFLKSPFYRAWDPRVLDLWIRFGLRELPTALYPTSASALSTKSPAPATAEPTLVPPPEREVTLTTTKHQEVLTFLRSNFTPLDSTPNPLTHPDVPAPANSLTNQNAFDNIPDPGPQTPFYRPENIIVFHNLPHLRPSVLYIFGSESDLSAPEFRAQKMALTGSGIGGSGGAEKGRVKEVVVEGAGHLIPMERVEESAENVAGWVGKEIGRWRDEEKVMREEWEKTEKVNRAKMRPDYEIRLKEEAEKAKARSKL</sequence>
<evidence type="ECO:0000313" key="3">
    <source>
        <dbReference type="EMBL" id="KAF1989385.1"/>
    </source>
</evidence>
<organism evidence="3 4">
    <name type="scientific">Aulographum hederae CBS 113979</name>
    <dbReference type="NCBI Taxonomy" id="1176131"/>
    <lineage>
        <taxon>Eukaryota</taxon>
        <taxon>Fungi</taxon>
        <taxon>Dikarya</taxon>
        <taxon>Ascomycota</taxon>
        <taxon>Pezizomycotina</taxon>
        <taxon>Dothideomycetes</taxon>
        <taxon>Pleosporomycetidae</taxon>
        <taxon>Aulographales</taxon>
        <taxon>Aulographaceae</taxon>
    </lineage>
</organism>
<name>A0A6G1H8A4_9PEZI</name>
<gene>
    <name evidence="3" type="ORF">K402DRAFT_326766</name>
</gene>
<keyword evidence="4" id="KW-1185">Reference proteome</keyword>
<feature type="region of interest" description="Disordered" evidence="1">
    <location>
        <begin position="237"/>
        <end position="256"/>
    </location>
</feature>
<dbReference type="Pfam" id="PF12697">
    <property type="entry name" value="Abhydrolase_6"/>
    <property type="match status" value="1"/>
</dbReference>
<evidence type="ECO:0000313" key="4">
    <source>
        <dbReference type="Proteomes" id="UP000800041"/>
    </source>
</evidence>
<evidence type="ECO:0000256" key="1">
    <source>
        <dbReference type="SAM" id="MobiDB-lite"/>
    </source>
</evidence>
<protein>
    <submittedName>
        <fullName evidence="3">Alpha/beta-hydrolase</fullName>
    </submittedName>
</protein>
<dbReference type="AlphaFoldDB" id="A0A6G1H8A4"/>
<dbReference type="Proteomes" id="UP000800041">
    <property type="component" value="Unassembled WGS sequence"/>
</dbReference>
<keyword evidence="3" id="KW-0378">Hydrolase</keyword>
<dbReference type="Gene3D" id="3.40.50.1820">
    <property type="entry name" value="alpha/beta hydrolase"/>
    <property type="match status" value="1"/>
</dbReference>
<proteinExistence type="predicted"/>